<dbReference type="SUPFAM" id="SSF56091">
    <property type="entry name" value="DNA ligase/mRNA capping enzyme, catalytic domain"/>
    <property type="match status" value="1"/>
</dbReference>
<accession>A0A288TYB7</accession>
<sequence>MTVVNNTILDNLSFINMTERALLLHSYLYYELDAIKISDHQFDHLMYRMVELKKWDEFKESEFYEEFKDFEGATGMDLDYDKPFCRKWAHIWGLDKDKAGGKKK</sequence>
<dbReference type="Gene3D" id="1.10.287.610">
    <property type="entry name" value="Helix hairpin bin"/>
    <property type="match status" value="1"/>
</dbReference>
<evidence type="ECO:0000313" key="2">
    <source>
        <dbReference type="Proteomes" id="UP000224269"/>
    </source>
</evidence>
<dbReference type="EMBL" id="KY549443">
    <property type="protein sequence ID" value="APZ82084.1"/>
    <property type="molecule type" value="Genomic_DNA"/>
</dbReference>
<dbReference type="Proteomes" id="UP000224269">
    <property type="component" value="Segment"/>
</dbReference>
<proteinExistence type="predicted"/>
<evidence type="ECO:0000313" key="1">
    <source>
        <dbReference type="EMBL" id="APZ82084.1"/>
    </source>
</evidence>
<gene>
    <name evidence="1" type="ORF">EFP01_157</name>
</gene>
<name>A0A288TYB7_9CAUD</name>
<keyword evidence="2" id="KW-1185">Reference proteome</keyword>
<reference evidence="2" key="1">
    <citation type="submission" date="2016-12" db="EMBL/GenBank/DDBJ databases">
        <authorList>
            <person name="Lee J.-H."/>
            <person name="Kim Y.-T."/>
            <person name="Kim J.-H."/>
            <person name="Ryu S.-R."/>
        </authorList>
    </citation>
    <scope>NUCLEOTIDE SEQUENCE [LARGE SCALE GENOMIC DNA]</scope>
</reference>
<protein>
    <submittedName>
        <fullName evidence="1">Uncharacterized protein</fullName>
    </submittedName>
</protein>
<organism evidence="1 2">
    <name type="scientific">Enterococcus phage EFP01</name>
    <dbReference type="NCBI Taxonomy" id="1926594"/>
    <lineage>
        <taxon>Viruses</taxon>
        <taxon>Duplodnaviria</taxon>
        <taxon>Heunggongvirae</taxon>
        <taxon>Uroviricota</taxon>
        <taxon>Caudoviricetes</taxon>
        <taxon>Herelleviridae</taxon>
        <taxon>Brockvirinae</taxon>
        <taxon>Schiekvirus</taxon>
        <taxon>Schiekvirus EFP01</taxon>
    </lineage>
</organism>
<dbReference type="Pfam" id="PF22745">
    <property type="entry name" value="Nlig-Ia"/>
    <property type="match status" value="1"/>
</dbReference>